<protein>
    <submittedName>
        <fullName evidence="2">Acetyltransferase</fullName>
    </submittedName>
</protein>
<gene>
    <name evidence="2" type="ORF">D2E24_1230</name>
</gene>
<feature type="domain" description="N-acetyltransferase" evidence="1">
    <location>
        <begin position="9"/>
        <end position="173"/>
    </location>
</feature>
<evidence type="ECO:0000259" key="1">
    <source>
        <dbReference type="Pfam" id="PF13302"/>
    </source>
</evidence>
<proteinExistence type="predicted"/>
<dbReference type="SUPFAM" id="SSF55729">
    <property type="entry name" value="Acyl-CoA N-acyltransferases (Nat)"/>
    <property type="match status" value="1"/>
</dbReference>
<name>A0A430FTN2_9BIFI</name>
<dbReference type="InterPro" id="IPR016181">
    <property type="entry name" value="Acyl_CoA_acyltransferase"/>
</dbReference>
<sequence length="213" mass="23751">MSETIETERLLLRPWRADDRAEAESLFGYASDQRIGPLCGWPPHGDVEESMGVIRNVFSVENNWAVTIRDAASAGVGVSEPVGCIDLKPMRHFDGNGEPGSMIDERYVRYADGNVLEVGYWVGCPFWGKGYMPEALRAVFGYAFDVLHVDAVWGAHYVENTQSGRVMEKCGMTVAGQLKHHRFPLIGEYHDETLRIITADEWKATRSAASAVR</sequence>
<dbReference type="InterPro" id="IPR051531">
    <property type="entry name" value="N-acetyltransferase"/>
</dbReference>
<dbReference type="EMBL" id="QXGK01000011">
    <property type="protein sequence ID" value="RSX56241.1"/>
    <property type="molecule type" value="Genomic_DNA"/>
</dbReference>
<organism evidence="2 3">
    <name type="scientific">Bifidobacterium samirii</name>
    <dbReference type="NCBI Taxonomy" id="2306974"/>
    <lineage>
        <taxon>Bacteria</taxon>
        <taxon>Bacillati</taxon>
        <taxon>Actinomycetota</taxon>
        <taxon>Actinomycetes</taxon>
        <taxon>Bifidobacteriales</taxon>
        <taxon>Bifidobacteriaceae</taxon>
        <taxon>Bifidobacterium</taxon>
    </lineage>
</organism>
<dbReference type="OrthoDB" id="4142102at2"/>
<keyword evidence="3" id="KW-1185">Reference proteome</keyword>
<dbReference type="RefSeq" id="WP_125968496.1">
    <property type="nucleotide sequence ID" value="NZ_QXGK01000011.1"/>
</dbReference>
<dbReference type="InterPro" id="IPR000182">
    <property type="entry name" value="GNAT_dom"/>
</dbReference>
<dbReference type="Gene3D" id="3.40.630.30">
    <property type="match status" value="1"/>
</dbReference>
<dbReference type="Proteomes" id="UP000287470">
    <property type="component" value="Unassembled WGS sequence"/>
</dbReference>
<dbReference type="PANTHER" id="PTHR43792">
    <property type="entry name" value="GNAT FAMILY, PUTATIVE (AFU_ORTHOLOGUE AFUA_3G00765)-RELATED-RELATED"/>
    <property type="match status" value="1"/>
</dbReference>
<dbReference type="AlphaFoldDB" id="A0A430FTN2"/>
<evidence type="ECO:0000313" key="2">
    <source>
        <dbReference type="EMBL" id="RSX56241.1"/>
    </source>
</evidence>
<dbReference type="GO" id="GO:0016747">
    <property type="term" value="F:acyltransferase activity, transferring groups other than amino-acyl groups"/>
    <property type="evidence" value="ECO:0007669"/>
    <property type="project" value="InterPro"/>
</dbReference>
<dbReference type="Pfam" id="PF13302">
    <property type="entry name" value="Acetyltransf_3"/>
    <property type="match status" value="1"/>
</dbReference>
<reference evidence="2 3" key="1">
    <citation type="submission" date="2018-09" db="EMBL/GenBank/DDBJ databases">
        <title>Characterization of the phylogenetic diversity of five novel species belonging to the genus Bifidobacterium.</title>
        <authorList>
            <person name="Lugli G.A."/>
            <person name="Duranti S."/>
            <person name="Milani C."/>
        </authorList>
    </citation>
    <scope>NUCLEOTIDE SEQUENCE [LARGE SCALE GENOMIC DNA]</scope>
    <source>
        <strain evidence="2 3">2033B</strain>
    </source>
</reference>
<evidence type="ECO:0000313" key="3">
    <source>
        <dbReference type="Proteomes" id="UP000287470"/>
    </source>
</evidence>
<keyword evidence="2" id="KW-0808">Transferase</keyword>
<comment type="caution">
    <text evidence="2">The sequence shown here is derived from an EMBL/GenBank/DDBJ whole genome shotgun (WGS) entry which is preliminary data.</text>
</comment>
<accession>A0A430FTN2</accession>